<evidence type="ECO:0000313" key="2">
    <source>
        <dbReference type="Proteomes" id="UP000008062"/>
    </source>
</evidence>
<evidence type="ECO:0000313" key="1">
    <source>
        <dbReference type="EMBL" id="EGP92764.1"/>
    </source>
</evidence>
<dbReference type="Proteomes" id="UP000008062">
    <property type="component" value="Chromosome 1"/>
</dbReference>
<organism evidence="1 2">
    <name type="scientific">Zymoseptoria tritici (strain CBS 115943 / IPO323)</name>
    <name type="common">Speckled leaf blotch fungus</name>
    <name type="synonym">Septoria tritici</name>
    <dbReference type="NCBI Taxonomy" id="336722"/>
    <lineage>
        <taxon>Eukaryota</taxon>
        <taxon>Fungi</taxon>
        <taxon>Dikarya</taxon>
        <taxon>Ascomycota</taxon>
        <taxon>Pezizomycotina</taxon>
        <taxon>Dothideomycetes</taxon>
        <taxon>Dothideomycetidae</taxon>
        <taxon>Mycosphaerellales</taxon>
        <taxon>Mycosphaerellaceae</taxon>
        <taxon>Zymoseptoria</taxon>
    </lineage>
</organism>
<dbReference type="RefSeq" id="XP_003857788.1">
    <property type="nucleotide sequence ID" value="XM_003857740.1"/>
</dbReference>
<dbReference type="InParanoid" id="F9WZF9"/>
<sequence>MSTCLLIPRALLAACPLPTAVEKQKGMAKLMKKARNQLHDVRNGIEVGGNADPGGTDLICYRSSIKPLEAGPFESAIRRNRTSEEDCVETLKCPAHNMMMLPASNAAG</sequence>
<dbReference type="EMBL" id="CM001196">
    <property type="protein sequence ID" value="EGP92764.1"/>
    <property type="molecule type" value="Genomic_DNA"/>
</dbReference>
<protein>
    <submittedName>
        <fullName evidence="1">Uncharacterized protein</fullName>
    </submittedName>
</protein>
<accession>F9WZF9</accession>
<dbReference type="AlphaFoldDB" id="F9WZF9"/>
<dbReference type="KEGG" id="ztr:MYCGRDRAFT_88627"/>
<reference evidence="1 2" key="1">
    <citation type="journal article" date="2011" name="PLoS Genet.">
        <title>Finished genome of the fungal wheat pathogen Mycosphaerella graminicola reveals dispensome structure, chromosome plasticity, and stealth pathogenesis.</title>
        <authorList>
            <person name="Goodwin S.B."/>
            <person name="Ben M'barek S."/>
            <person name="Dhillon B."/>
            <person name="Wittenberg A.H.J."/>
            <person name="Crane C.F."/>
            <person name="Hane J.K."/>
            <person name="Foster A.J."/>
            <person name="Van der Lee T.A.J."/>
            <person name="Grimwood J."/>
            <person name="Aerts A."/>
            <person name="Antoniw J."/>
            <person name="Bailey A."/>
            <person name="Bluhm B."/>
            <person name="Bowler J."/>
            <person name="Bristow J."/>
            <person name="van der Burgt A."/>
            <person name="Canto-Canche B."/>
            <person name="Churchill A.C.L."/>
            <person name="Conde-Ferraez L."/>
            <person name="Cools H.J."/>
            <person name="Coutinho P.M."/>
            <person name="Csukai M."/>
            <person name="Dehal P."/>
            <person name="De Wit P."/>
            <person name="Donzelli B."/>
            <person name="van de Geest H.C."/>
            <person name="van Ham R.C.H.J."/>
            <person name="Hammond-Kosack K.E."/>
            <person name="Henrissat B."/>
            <person name="Kilian A."/>
            <person name="Kobayashi A.K."/>
            <person name="Koopmann E."/>
            <person name="Kourmpetis Y."/>
            <person name="Kuzniar A."/>
            <person name="Lindquist E."/>
            <person name="Lombard V."/>
            <person name="Maliepaard C."/>
            <person name="Martins N."/>
            <person name="Mehrabi R."/>
            <person name="Nap J.P.H."/>
            <person name="Ponomarenko A."/>
            <person name="Rudd J.J."/>
            <person name="Salamov A."/>
            <person name="Schmutz J."/>
            <person name="Schouten H.J."/>
            <person name="Shapiro H."/>
            <person name="Stergiopoulos I."/>
            <person name="Torriani S.F.F."/>
            <person name="Tu H."/>
            <person name="de Vries R.P."/>
            <person name="Waalwijk C."/>
            <person name="Ware S.B."/>
            <person name="Wiebenga A."/>
            <person name="Zwiers L.-H."/>
            <person name="Oliver R.P."/>
            <person name="Grigoriev I.V."/>
            <person name="Kema G.H.J."/>
        </authorList>
    </citation>
    <scope>NUCLEOTIDE SEQUENCE [LARGE SCALE GENOMIC DNA]</scope>
    <source>
        <strain evidence="2">CBS 115943 / IPO323</strain>
    </source>
</reference>
<name>F9WZF9_ZYMTI</name>
<dbReference type="HOGENOM" id="CLU_2199074_0_0_1"/>
<proteinExistence type="predicted"/>
<gene>
    <name evidence="1" type="ORF">MYCGRDRAFT_88627</name>
</gene>
<dbReference type="GeneID" id="13403773"/>
<keyword evidence="2" id="KW-1185">Reference proteome</keyword>